<proteinExistence type="predicted"/>
<organism evidence="1 2">
    <name type="scientific">Pyricularia grisea</name>
    <name type="common">Crabgrass-specific blast fungus</name>
    <name type="synonym">Magnaporthe grisea</name>
    <dbReference type="NCBI Taxonomy" id="148305"/>
    <lineage>
        <taxon>Eukaryota</taxon>
        <taxon>Fungi</taxon>
        <taxon>Dikarya</taxon>
        <taxon>Ascomycota</taxon>
        <taxon>Pezizomycotina</taxon>
        <taxon>Sordariomycetes</taxon>
        <taxon>Sordariomycetidae</taxon>
        <taxon>Magnaporthales</taxon>
        <taxon>Pyriculariaceae</taxon>
        <taxon>Pyricularia</taxon>
    </lineage>
</organism>
<reference evidence="2" key="1">
    <citation type="journal article" date="2019" name="Mol. Biol. Evol.">
        <title>Blast fungal genomes show frequent chromosomal changes, gene gains and losses, and effector gene turnover.</title>
        <authorList>
            <person name="Gomez Luciano L.B."/>
            <person name="Jason Tsai I."/>
            <person name="Chuma I."/>
            <person name="Tosa Y."/>
            <person name="Chen Y.H."/>
            <person name="Li J.Y."/>
            <person name="Li M.Y."/>
            <person name="Jade Lu M.Y."/>
            <person name="Nakayashiki H."/>
            <person name="Li W.H."/>
        </authorList>
    </citation>
    <scope>NUCLEOTIDE SEQUENCE</scope>
    <source>
        <strain evidence="2">NI907</strain>
    </source>
</reference>
<dbReference type="GeneID" id="41958238"/>
<keyword evidence="1" id="KW-1185">Reference proteome</keyword>
<reference evidence="2" key="3">
    <citation type="submission" date="2025-08" db="UniProtKB">
        <authorList>
            <consortium name="RefSeq"/>
        </authorList>
    </citation>
    <scope>IDENTIFICATION</scope>
    <source>
        <strain evidence="2">NI907</strain>
    </source>
</reference>
<dbReference type="KEGG" id="pgri:PgNI_03273"/>
<gene>
    <name evidence="2" type="ORF">PgNI_03273</name>
</gene>
<evidence type="ECO:0000313" key="2">
    <source>
        <dbReference type="RefSeq" id="XP_030983498.1"/>
    </source>
</evidence>
<reference evidence="2" key="2">
    <citation type="submission" date="2019-10" db="EMBL/GenBank/DDBJ databases">
        <authorList>
            <consortium name="NCBI Genome Project"/>
        </authorList>
    </citation>
    <scope>NUCLEOTIDE SEQUENCE</scope>
    <source>
        <strain evidence="2">NI907</strain>
    </source>
</reference>
<evidence type="ECO:0000313" key="1">
    <source>
        <dbReference type="Proteomes" id="UP000515153"/>
    </source>
</evidence>
<sequence length="117" mass="12962">MGMEAERIARIHAVLTTEADSRSHKVSLTVQVVVERTGTWRFGAGRHLNFEASACLAKTSHIFEMGTCIINNIRILTIDKQAGFLLEKFEGQGGEHVLIRSLWIGSNEDRAHAMSPS</sequence>
<protein>
    <submittedName>
        <fullName evidence="2">Uncharacterized protein</fullName>
    </submittedName>
</protein>
<accession>A0A6P8B8M4</accession>
<name>A0A6P8B8M4_PYRGI</name>
<dbReference type="AlphaFoldDB" id="A0A6P8B8M4"/>
<dbReference type="RefSeq" id="XP_030983498.1">
    <property type="nucleotide sequence ID" value="XM_031123328.1"/>
</dbReference>
<dbReference type="Proteomes" id="UP000515153">
    <property type="component" value="Unplaced"/>
</dbReference>